<dbReference type="GO" id="GO:0051082">
    <property type="term" value="F:unfolded protein binding"/>
    <property type="evidence" value="ECO:0007669"/>
    <property type="project" value="TreeGrafter"/>
</dbReference>
<keyword evidence="2 3" id="KW-0143">Chaperone</keyword>
<comment type="function">
    <text evidence="3">Essential component of the PAM complex, a complex required for the translocation of transit peptide-containing proteins from the inner membrane into the mitochondrial matrix in an ATP-dependent manner.</text>
</comment>
<dbReference type="GO" id="GO:0030150">
    <property type="term" value="P:protein import into mitochondrial matrix"/>
    <property type="evidence" value="ECO:0007669"/>
    <property type="project" value="TreeGrafter"/>
</dbReference>
<dbReference type="Gene3D" id="2.30.22.10">
    <property type="entry name" value="Head domain of nucleotide exchange factor GrpE"/>
    <property type="match status" value="1"/>
</dbReference>
<keyword evidence="5" id="KW-0472">Membrane</keyword>
<comment type="similarity">
    <text evidence="1 4">Belongs to the GrpE family.</text>
</comment>
<proteinExistence type="inferred from homology"/>
<accession>A0A8J2SHW2</accession>
<sequence>MAWDPVDAARAQWRRLRIDARDAKVATGAACVGLGLGMLMAGARDRRALRRLTAVVKTAEADADAARRTAARDVAEAKRFGAQKVAASFFGVADSLALARQSSADTAAYDALDAQLHAALAANNVTPFAPEPGDAFDPATMEALRALSPPSGPPVVAEVLQRGYTMHDRVVRAAAVVTRDAEVSSSSSS</sequence>
<dbReference type="Proteomes" id="UP000789595">
    <property type="component" value="Unassembled WGS sequence"/>
</dbReference>
<dbReference type="InterPro" id="IPR009012">
    <property type="entry name" value="GrpE_head"/>
</dbReference>
<keyword evidence="3" id="KW-0496">Mitochondrion</keyword>
<dbReference type="SUPFAM" id="SSF58014">
    <property type="entry name" value="Coiled-coil domain of nucleotide exchange factor GrpE"/>
    <property type="match status" value="1"/>
</dbReference>
<evidence type="ECO:0000313" key="6">
    <source>
        <dbReference type="EMBL" id="CAH0368234.1"/>
    </source>
</evidence>
<dbReference type="GO" id="GO:0006457">
    <property type="term" value="P:protein folding"/>
    <property type="evidence" value="ECO:0007669"/>
    <property type="project" value="InterPro"/>
</dbReference>
<comment type="subcellular location">
    <subcellularLocation>
        <location evidence="3">Mitochondrion matrix</location>
    </subcellularLocation>
</comment>
<dbReference type="GO" id="GO:0051087">
    <property type="term" value="F:protein-folding chaperone binding"/>
    <property type="evidence" value="ECO:0007669"/>
    <property type="project" value="InterPro"/>
</dbReference>
<name>A0A8J2SHW2_9STRA</name>
<protein>
    <recommendedName>
        <fullName evidence="3">GrpE protein homolog</fullName>
    </recommendedName>
</protein>
<dbReference type="GO" id="GO:0001405">
    <property type="term" value="C:PAM complex, Tim23 associated import motor"/>
    <property type="evidence" value="ECO:0007669"/>
    <property type="project" value="TreeGrafter"/>
</dbReference>
<keyword evidence="7" id="KW-1185">Reference proteome</keyword>
<keyword evidence="5" id="KW-1133">Transmembrane helix</keyword>
<gene>
    <name evidence="6" type="ORF">PECAL_2P12920</name>
</gene>
<feature type="transmembrane region" description="Helical" evidence="5">
    <location>
        <begin position="25"/>
        <end position="43"/>
    </location>
</feature>
<evidence type="ECO:0000256" key="1">
    <source>
        <dbReference type="ARBA" id="ARBA00009054"/>
    </source>
</evidence>
<dbReference type="PROSITE" id="PS01071">
    <property type="entry name" value="GRPE"/>
    <property type="match status" value="1"/>
</dbReference>
<reference evidence="6" key="1">
    <citation type="submission" date="2021-11" db="EMBL/GenBank/DDBJ databases">
        <authorList>
            <consortium name="Genoscope - CEA"/>
            <person name="William W."/>
        </authorList>
    </citation>
    <scope>NUCLEOTIDE SEQUENCE</scope>
</reference>
<dbReference type="SUPFAM" id="SSF51064">
    <property type="entry name" value="Head domain of nucleotide exchange factor GrpE"/>
    <property type="match status" value="1"/>
</dbReference>
<dbReference type="AlphaFoldDB" id="A0A8J2SHW2"/>
<dbReference type="InterPro" id="IPR013805">
    <property type="entry name" value="GrpE_CC"/>
</dbReference>
<dbReference type="Gene3D" id="3.90.20.20">
    <property type="match status" value="1"/>
</dbReference>
<evidence type="ECO:0000313" key="7">
    <source>
        <dbReference type="Proteomes" id="UP000789595"/>
    </source>
</evidence>
<dbReference type="EMBL" id="CAKKNE010000002">
    <property type="protein sequence ID" value="CAH0368234.1"/>
    <property type="molecule type" value="Genomic_DNA"/>
</dbReference>
<dbReference type="Pfam" id="PF01025">
    <property type="entry name" value="GrpE"/>
    <property type="match status" value="1"/>
</dbReference>
<evidence type="ECO:0000256" key="4">
    <source>
        <dbReference type="RuleBase" id="RU004478"/>
    </source>
</evidence>
<comment type="caution">
    <text evidence="6">The sequence shown here is derived from an EMBL/GenBank/DDBJ whole genome shotgun (WGS) entry which is preliminary data.</text>
</comment>
<dbReference type="GO" id="GO:0042803">
    <property type="term" value="F:protein homodimerization activity"/>
    <property type="evidence" value="ECO:0007669"/>
    <property type="project" value="InterPro"/>
</dbReference>
<dbReference type="GO" id="GO:0000774">
    <property type="term" value="F:adenyl-nucleotide exchange factor activity"/>
    <property type="evidence" value="ECO:0007669"/>
    <property type="project" value="InterPro"/>
</dbReference>
<dbReference type="HAMAP" id="MF_01151">
    <property type="entry name" value="GrpE"/>
    <property type="match status" value="1"/>
</dbReference>
<evidence type="ECO:0000256" key="2">
    <source>
        <dbReference type="ARBA" id="ARBA00023186"/>
    </source>
</evidence>
<dbReference type="PANTHER" id="PTHR21237">
    <property type="entry name" value="GRPE PROTEIN"/>
    <property type="match status" value="1"/>
</dbReference>
<keyword evidence="5" id="KW-0812">Transmembrane</keyword>
<organism evidence="6 7">
    <name type="scientific">Pelagomonas calceolata</name>
    <dbReference type="NCBI Taxonomy" id="35677"/>
    <lineage>
        <taxon>Eukaryota</taxon>
        <taxon>Sar</taxon>
        <taxon>Stramenopiles</taxon>
        <taxon>Ochrophyta</taxon>
        <taxon>Pelagophyceae</taxon>
        <taxon>Pelagomonadales</taxon>
        <taxon>Pelagomonadaceae</taxon>
        <taxon>Pelagomonas</taxon>
    </lineage>
</organism>
<dbReference type="PANTHER" id="PTHR21237:SF23">
    <property type="entry name" value="GRPE PROTEIN HOMOLOG, MITOCHONDRIAL"/>
    <property type="match status" value="1"/>
</dbReference>
<evidence type="ECO:0000256" key="5">
    <source>
        <dbReference type="SAM" id="Phobius"/>
    </source>
</evidence>
<dbReference type="PRINTS" id="PR00773">
    <property type="entry name" value="GRPEPROTEIN"/>
</dbReference>
<evidence type="ECO:0000256" key="3">
    <source>
        <dbReference type="RuleBase" id="RU000640"/>
    </source>
</evidence>
<dbReference type="InterPro" id="IPR000740">
    <property type="entry name" value="GrpE"/>
</dbReference>